<proteinExistence type="predicted"/>
<sequence>MPNFEWKVAPNLIEAFVPGGDYFDFVEKTEHDVVCTAPVYKKIKC</sequence>
<dbReference type="EMBL" id="BARV01015979">
    <property type="protein sequence ID" value="GAI21680.1"/>
    <property type="molecule type" value="Genomic_DNA"/>
</dbReference>
<dbReference type="AlphaFoldDB" id="X1N4A7"/>
<comment type="caution">
    <text evidence="1">The sequence shown here is derived from an EMBL/GenBank/DDBJ whole genome shotgun (WGS) entry which is preliminary data.</text>
</comment>
<organism evidence="1">
    <name type="scientific">marine sediment metagenome</name>
    <dbReference type="NCBI Taxonomy" id="412755"/>
    <lineage>
        <taxon>unclassified sequences</taxon>
        <taxon>metagenomes</taxon>
        <taxon>ecological metagenomes</taxon>
    </lineage>
</organism>
<reference evidence="1" key="1">
    <citation type="journal article" date="2014" name="Front. Microbiol.">
        <title>High frequency of phylogenetically diverse reductive dehalogenase-homologous genes in deep subseafloor sedimentary metagenomes.</title>
        <authorList>
            <person name="Kawai M."/>
            <person name="Futagami T."/>
            <person name="Toyoda A."/>
            <person name="Takaki Y."/>
            <person name="Nishi S."/>
            <person name="Hori S."/>
            <person name="Arai W."/>
            <person name="Tsubouchi T."/>
            <person name="Morono Y."/>
            <person name="Uchiyama I."/>
            <person name="Ito T."/>
            <person name="Fujiyama A."/>
            <person name="Inagaki F."/>
            <person name="Takami H."/>
        </authorList>
    </citation>
    <scope>NUCLEOTIDE SEQUENCE</scope>
    <source>
        <strain evidence="1">Expedition CK06-06</strain>
    </source>
</reference>
<feature type="non-terminal residue" evidence="1">
    <location>
        <position position="45"/>
    </location>
</feature>
<accession>X1N4A7</accession>
<name>X1N4A7_9ZZZZ</name>
<evidence type="ECO:0000313" key="1">
    <source>
        <dbReference type="EMBL" id="GAI21680.1"/>
    </source>
</evidence>
<gene>
    <name evidence="1" type="ORF">S06H3_27528</name>
</gene>
<protein>
    <submittedName>
        <fullName evidence="1">Uncharacterized protein</fullName>
    </submittedName>
</protein>